<evidence type="ECO:0000256" key="1">
    <source>
        <dbReference type="SAM" id="Phobius"/>
    </source>
</evidence>
<keyword evidence="1" id="KW-1133">Transmembrane helix</keyword>
<evidence type="ECO:0000313" key="3">
    <source>
        <dbReference type="Proteomes" id="UP000184304"/>
    </source>
</evidence>
<proteinExistence type="predicted"/>
<evidence type="ECO:0000313" key="2">
    <source>
        <dbReference type="EMBL" id="OJI91221.1"/>
    </source>
</evidence>
<dbReference type="EMBL" id="KV878176">
    <property type="protein sequence ID" value="OJI91221.1"/>
    <property type="molecule type" value="Genomic_DNA"/>
</dbReference>
<keyword evidence="1" id="KW-0472">Membrane</keyword>
<name>A0A1L9NPS0_ASPTC</name>
<gene>
    <name evidence="2" type="ORF">ASPTUDRAFT_38177</name>
</gene>
<dbReference type="Proteomes" id="UP000184304">
    <property type="component" value="Unassembled WGS sequence"/>
</dbReference>
<protein>
    <submittedName>
        <fullName evidence="2">Uncharacterized protein</fullName>
    </submittedName>
</protein>
<feature type="transmembrane region" description="Helical" evidence="1">
    <location>
        <begin position="244"/>
        <end position="266"/>
    </location>
</feature>
<organism evidence="2 3">
    <name type="scientific">Aspergillus tubingensis (strain CBS 134.48)</name>
    <dbReference type="NCBI Taxonomy" id="767770"/>
    <lineage>
        <taxon>Eukaryota</taxon>
        <taxon>Fungi</taxon>
        <taxon>Dikarya</taxon>
        <taxon>Ascomycota</taxon>
        <taxon>Pezizomycotina</taxon>
        <taxon>Eurotiomycetes</taxon>
        <taxon>Eurotiomycetidae</taxon>
        <taxon>Eurotiales</taxon>
        <taxon>Aspergillaceae</taxon>
        <taxon>Aspergillus</taxon>
        <taxon>Aspergillus subgen. Circumdati</taxon>
    </lineage>
</organism>
<keyword evidence="1" id="KW-0812">Transmembrane</keyword>
<dbReference type="OrthoDB" id="5139341at2759"/>
<feature type="transmembrane region" description="Helical" evidence="1">
    <location>
        <begin position="204"/>
        <end position="224"/>
    </location>
</feature>
<dbReference type="VEuPathDB" id="FungiDB:ASPTUDRAFT_38177"/>
<dbReference type="STRING" id="767770.A0A1L9NPS0"/>
<feature type="transmembrane region" description="Helical" evidence="1">
    <location>
        <begin position="120"/>
        <end position="139"/>
    </location>
</feature>
<accession>A0A1L9NPS0</accession>
<dbReference type="OMA" id="KSWPRQD"/>
<dbReference type="AlphaFoldDB" id="A0A1L9NPS0"/>
<feature type="transmembrane region" description="Helical" evidence="1">
    <location>
        <begin position="159"/>
        <end position="183"/>
    </location>
</feature>
<reference evidence="3" key="1">
    <citation type="journal article" date="2017" name="Genome Biol.">
        <title>Comparative genomics reveals high biological diversity and specific adaptations in the industrially and medically important fungal genus Aspergillus.</title>
        <authorList>
            <person name="de Vries R.P."/>
            <person name="Riley R."/>
            <person name="Wiebenga A."/>
            <person name="Aguilar-Osorio G."/>
            <person name="Amillis S."/>
            <person name="Uchima C.A."/>
            <person name="Anderluh G."/>
            <person name="Asadollahi M."/>
            <person name="Askin M."/>
            <person name="Barry K."/>
            <person name="Battaglia E."/>
            <person name="Bayram O."/>
            <person name="Benocci T."/>
            <person name="Braus-Stromeyer S.A."/>
            <person name="Caldana C."/>
            <person name="Canovas D."/>
            <person name="Cerqueira G.C."/>
            <person name="Chen F."/>
            <person name="Chen W."/>
            <person name="Choi C."/>
            <person name="Clum A."/>
            <person name="Dos Santos R.A."/>
            <person name="Damasio A.R."/>
            <person name="Diallinas G."/>
            <person name="Emri T."/>
            <person name="Fekete E."/>
            <person name="Flipphi M."/>
            <person name="Freyberg S."/>
            <person name="Gallo A."/>
            <person name="Gournas C."/>
            <person name="Habgood R."/>
            <person name="Hainaut M."/>
            <person name="Harispe M.L."/>
            <person name="Henrissat B."/>
            <person name="Hilden K.S."/>
            <person name="Hope R."/>
            <person name="Hossain A."/>
            <person name="Karabika E."/>
            <person name="Karaffa L."/>
            <person name="Karanyi Z."/>
            <person name="Krasevec N."/>
            <person name="Kuo A."/>
            <person name="Kusch H."/>
            <person name="LaButti K."/>
            <person name="Lagendijk E.L."/>
            <person name="Lapidus A."/>
            <person name="Levasseur A."/>
            <person name="Lindquist E."/>
            <person name="Lipzen A."/>
            <person name="Logrieco A.F."/>
            <person name="MacCabe A."/>
            <person name="Maekelae M.R."/>
            <person name="Malavazi I."/>
            <person name="Melin P."/>
            <person name="Meyer V."/>
            <person name="Mielnichuk N."/>
            <person name="Miskei M."/>
            <person name="Molnar A.P."/>
            <person name="Mule G."/>
            <person name="Ngan C.Y."/>
            <person name="Orejas M."/>
            <person name="Orosz E."/>
            <person name="Ouedraogo J.P."/>
            <person name="Overkamp K.M."/>
            <person name="Park H.-S."/>
            <person name="Perrone G."/>
            <person name="Piumi F."/>
            <person name="Punt P.J."/>
            <person name="Ram A.F."/>
            <person name="Ramon A."/>
            <person name="Rauscher S."/>
            <person name="Record E."/>
            <person name="Riano-Pachon D.M."/>
            <person name="Robert V."/>
            <person name="Roehrig J."/>
            <person name="Ruller R."/>
            <person name="Salamov A."/>
            <person name="Salih N.S."/>
            <person name="Samson R.A."/>
            <person name="Sandor E."/>
            <person name="Sanguinetti M."/>
            <person name="Schuetze T."/>
            <person name="Sepcic K."/>
            <person name="Shelest E."/>
            <person name="Sherlock G."/>
            <person name="Sophianopoulou V."/>
            <person name="Squina F.M."/>
            <person name="Sun H."/>
            <person name="Susca A."/>
            <person name="Todd R.B."/>
            <person name="Tsang A."/>
            <person name="Unkles S.E."/>
            <person name="van de Wiele N."/>
            <person name="van Rossen-Uffink D."/>
            <person name="Oliveira J.V."/>
            <person name="Vesth T.C."/>
            <person name="Visser J."/>
            <person name="Yu J.-H."/>
            <person name="Zhou M."/>
            <person name="Andersen M.R."/>
            <person name="Archer D.B."/>
            <person name="Baker S.E."/>
            <person name="Benoit I."/>
            <person name="Brakhage A.A."/>
            <person name="Braus G.H."/>
            <person name="Fischer R."/>
            <person name="Frisvad J.C."/>
            <person name="Goldman G.H."/>
            <person name="Houbraken J."/>
            <person name="Oakley B."/>
            <person name="Pocsi I."/>
            <person name="Scazzocchio C."/>
            <person name="Seiboth B."/>
            <person name="vanKuyk P.A."/>
            <person name="Wortman J."/>
            <person name="Dyer P.S."/>
            <person name="Grigoriev I.V."/>
        </authorList>
    </citation>
    <scope>NUCLEOTIDE SEQUENCE [LARGE SCALE GENOMIC DNA]</scope>
    <source>
        <strain evidence="3">CBS 134.48</strain>
    </source>
</reference>
<sequence length="298" mass="33025">MTLSCPNWLRVVFLVLEITVFLPQLLRIWVQKTSTGLSLIYTLLNLLSATERFTVGFSAIVNCTIAGADAPAFFVHDPRTVGDWLNLLQLGVDWVLLLLFFILCLTYPPPHSPYASQVRILVAVLYTAFTLISVVPLFTDALFPSIFHEPGERQLNFGVAIFMGFHLFFLNTIFTLVSISSIIPQAVQIRSLPLNSDVVRVRDCALQGVVLAMLTVSWVFRVKLPDGVDVLTPFRSIIWYVRVGWPAGGTGIFALVQGGFAVLGLVGRRRVGGKGVTVRRGETDPLLQGTRDMFEEQA</sequence>
<feature type="transmembrane region" description="Helical" evidence="1">
    <location>
        <begin position="7"/>
        <end position="30"/>
    </location>
</feature>
<feature type="transmembrane region" description="Helical" evidence="1">
    <location>
        <begin position="87"/>
        <end position="108"/>
    </location>
</feature>
<keyword evidence="3" id="KW-1185">Reference proteome</keyword>